<sequence length="294" mass="33620">MAPPEANSDVKAREKDVHWYTADLETVSEPARQLLEKYSGIPPDQVVPHILEIRDRAWSIFPYPCIGRFHFLELSISLSPLYPTILKRMIESKHTLLDMGCCLAQDVRKLVSDGAPSENIYGAELRQEFIDLGYDLFRDRDRLKSKFLIGDVFDDSDEFEFKQIDGGIDIIYAASIFHLFNWDDQVRVAEKVVRLLRPVRGSIVFGRQRGNVNPAEYEHRTNQGGPMFRHNQDSWKKMWQQVGKSTGTEWDVNVTLETGRNDADLFEADGPAPGFDGNKRSKGDGSLRFQVVRV</sequence>
<evidence type="ECO:0000256" key="3">
    <source>
        <dbReference type="ARBA" id="ARBA00022691"/>
    </source>
</evidence>
<evidence type="ECO:0000256" key="4">
    <source>
        <dbReference type="ARBA" id="ARBA00038314"/>
    </source>
</evidence>
<dbReference type="Pfam" id="PF13649">
    <property type="entry name" value="Methyltransf_25"/>
    <property type="match status" value="1"/>
</dbReference>
<keyword evidence="3" id="KW-0949">S-adenosyl-L-methionine</keyword>
<dbReference type="InterPro" id="IPR041698">
    <property type="entry name" value="Methyltransf_25"/>
</dbReference>
<reference evidence="6" key="1">
    <citation type="submission" date="2022-11" db="EMBL/GenBank/DDBJ databases">
        <title>Chromosomal genome sequence assembly and mating type (MAT) locus characterization of the leprose asexual lichenized fungus Lepraria neglecta (Nyl.) Erichsen.</title>
        <authorList>
            <person name="Allen J.L."/>
            <person name="Pfeffer B."/>
        </authorList>
    </citation>
    <scope>NUCLEOTIDE SEQUENCE</scope>
    <source>
        <strain evidence="6">Allen 5258</strain>
    </source>
</reference>
<dbReference type="Gene3D" id="3.40.50.150">
    <property type="entry name" value="Vaccinia Virus protein VP39"/>
    <property type="match status" value="1"/>
</dbReference>
<dbReference type="PANTHER" id="PTHR35897:SF1">
    <property type="entry name" value="METHYLTRANSFERASE AUSD"/>
    <property type="match status" value="1"/>
</dbReference>
<dbReference type="PANTHER" id="PTHR35897">
    <property type="entry name" value="METHYLTRANSFERASE AUSD"/>
    <property type="match status" value="1"/>
</dbReference>
<keyword evidence="7" id="KW-1185">Reference proteome</keyword>
<dbReference type="Proteomes" id="UP001276659">
    <property type="component" value="Unassembled WGS sequence"/>
</dbReference>
<evidence type="ECO:0000259" key="5">
    <source>
        <dbReference type="Pfam" id="PF13649"/>
    </source>
</evidence>
<dbReference type="GO" id="GO:0016740">
    <property type="term" value="F:transferase activity"/>
    <property type="evidence" value="ECO:0007669"/>
    <property type="project" value="UniProtKB-KW"/>
</dbReference>
<feature type="domain" description="Methyltransferase" evidence="5">
    <location>
        <begin position="97"/>
        <end position="198"/>
    </location>
</feature>
<name>A0AAE0DJ10_9LECA</name>
<dbReference type="InterPro" id="IPR051654">
    <property type="entry name" value="Meroterpenoid_MTases"/>
</dbReference>
<comment type="similarity">
    <text evidence="4">Belongs to the class I-like SAM-binding methyltransferase superfamily.</text>
</comment>
<evidence type="ECO:0000313" key="7">
    <source>
        <dbReference type="Proteomes" id="UP001276659"/>
    </source>
</evidence>
<dbReference type="InterPro" id="IPR029063">
    <property type="entry name" value="SAM-dependent_MTases_sf"/>
</dbReference>
<evidence type="ECO:0000256" key="2">
    <source>
        <dbReference type="ARBA" id="ARBA00022679"/>
    </source>
</evidence>
<dbReference type="SUPFAM" id="SSF53335">
    <property type="entry name" value="S-adenosyl-L-methionine-dependent methyltransferases"/>
    <property type="match status" value="1"/>
</dbReference>
<comment type="pathway">
    <text evidence="1">Secondary metabolite biosynthesis.</text>
</comment>
<protein>
    <recommendedName>
        <fullName evidence="5">Methyltransferase domain-containing protein</fullName>
    </recommendedName>
</protein>
<organism evidence="6 7">
    <name type="scientific">Lepraria neglecta</name>
    <dbReference type="NCBI Taxonomy" id="209136"/>
    <lineage>
        <taxon>Eukaryota</taxon>
        <taxon>Fungi</taxon>
        <taxon>Dikarya</taxon>
        <taxon>Ascomycota</taxon>
        <taxon>Pezizomycotina</taxon>
        <taxon>Lecanoromycetes</taxon>
        <taxon>OSLEUM clade</taxon>
        <taxon>Lecanoromycetidae</taxon>
        <taxon>Lecanorales</taxon>
        <taxon>Lecanorineae</taxon>
        <taxon>Stereocaulaceae</taxon>
        <taxon>Lepraria</taxon>
    </lineage>
</organism>
<evidence type="ECO:0000313" key="6">
    <source>
        <dbReference type="EMBL" id="KAK3168808.1"/>
    </source>
</evidence>
<dbReference type="AlphaFoldDB" id="A0AAE0DJ10"/>
<proteinExistence type="inferred from homology"/>
<comment type="caution">
    <text evidence="6">The sequence shown here is derived from an EMBL/GenBank/DDBJ whole genome shotgun (WGS) entry which is preliminary data.</text>
</comment>
<accession>A0AAE0DJ10</accession>
<keyword evidence="2" id="KW-0808">Transferase</keyword>
<evidence type="ECO:0000256" key="1">
    <source>
        <dbReference type="ARBA" id="ARBA00005179"/>
    </source>
</evidence>
<gene>
    <name evidence="6" type="ORF">OEA41_005256</name>
</gene>
<dbReference type="EMBL" id="JASNWA010000010">
    <property type="protein sequence ID" value="KAK3168808.1"/>
    <property type="molecule type" value="Genomic_DNA"/>
</dbReference>